<protein>
    <submittedName>
        <fullName evidence="2">Uncharacterized protein</fullName>
    </submittedName>
</protein>
<dbReference type="EMBL" id="BAAARK010000005">
    <property type="protein sequence ID" value="GAA2655548.1"/>
    <property type="molecule type" value="Genomic_DNA"/>
</dbReference>
<feature type="compositionally biased region" description="Basic and acidic residues" evidence="1">
    <location>
        <begin position="19"/>
        <end position="34"/>
    </location>
</feature>
<reference evidence="3" key="1">
    <citation type="journal article" date="2019" name="Int. J. Syst. Evol. Microbiol.">
        <title>The Global Catalogue of Microorganisms (GCM) 10K type strain sequencing project: providing services to taxonomists for standard genome sequencing and annotation.</title>
        <authorList>
            <consortium name="The Broad Institute Genomics Platform"/>
            <consortium name="The Broad Institute Genome Sequencing Center for Infectious Disease"/>
            <person name="Wu L."/>
            <person name="Ma J."/>
        </authorList>
    </citation>
    <scope>NUCLEOTIDE SEQUENCE [LARGE SCALE GENOMIC DNA]</scope>
    <source>
        <strain evidence="3">JCM 16374</strain>
    </source>
</reference>
<feature type="region of interest" description="Disordered" evidence="1">
    <location>
        <begin position="14"/>
        <end position="36"/>
    </location>
</feature>
<dbReference type="Proteomes" id="UP001500994">
    <property type="component" value="Unassembled WGS sequence"/>
</dbReference>
<evidence type="ECO:0000256" key="1">
    <source>
        <dbReference type="SAM" id="MobiDB-lite"/>
    </source>
</evidence>
<organism evidence="2 3">
    <name type="scientific">Streptomyces lunalinharesii</name>
    <dbReference type="NCBI Taxonomy" id="333384"/>
    <lineage>
        <taxon>Bacteria</taxon>
        <taxon>Bacillati</taxon>
        <taxon>Actinomycetota</taxon>
        <taxon>Actinomycetes</taxon>
        <taxon>Kitasatosporales</taxon>
        <taxon>Streptomycetaceae</taxon>
        <taxon>Streptomyces</taxon>
    </lineage>
</organism>
<comment type="caution">
    <text evidence="2">The sequence shown here is derived from an EMBL/GenBank/DDBJ whole genome shotgun (WGS) entry which is preliminary data.</text>
</comment>
<name>A0ABP6DY15_9ACTN</name>
<evidence type="ECO:0000313" key="3">
    <source>
        <dbReference type="Proteomes" id="UP001500994"/>
    </source>
</evidence>
<sequence length="71" mass="7769">MTVPSGCCSSQVLRNAAVTERDAEPSSGKRDESMSRSVAMGSVLRYGAGRDRPIVEFRMSLFIAQELTFPQ</sequence>
<gene>
    <name evidence="2" type="ORF">GCM10009864_21320</name>
</gene>
<evidence type="ECO:0000313" key="2">
    <source>
        <dbReference type="EMBL" id="GAA2655548.1"/>
    </source>
</evidence>
<accession>A0ABP6DY15</accession>
<keyword evidence="3" id="KW-1185">Reference proteome</keyword>
<proteinExistence type="predicted"/>